<dbReference type="EMBL" id="FN653072">
    <property type="protein sequence ID" value="CBY19755.1"/>
    <property type="molecule type" value="Genomic_DNA"/>
</dbReference>
<dbReference type="InParanoid" id="E4XLS6"/>
<name>E4XLS6_OIKDI</name>
<gene>
    <name evidence="2" type="ORF">GSOID_T00014668001</name>
</gene>
<protein>
    <submittedName>
        <fullName evidence="2">Uncharacterized protein</fullName>
    </submittedName>
</protein>
<feature type="region of interest" description="Disordered" evidence="1">
    <location>
        <begin position="156"/>
        <end position="187"/>
    </location>
</feature>
<sequence>MASVYYDKYDFNCQQAFLDALLKSSHSIKKTFENTTQGFEINVSYREFSDKLRENFGSNIEWRPSIPSVRLPNLPNFYGSLSSLRERIPNLPKGLRPSMNLSNLRWETGDWNMKVRISKFSRKWFYGCSENPSDVDEFQIRNENGRMVITPIPEKKSENLIENRPNSLSIDNSTDSSMPNNPASSSFSGMDEVDVDYLLTFIATPKEKSIGDHLYESNV</sequence>
<keyword evidence="3" id="KW-1185">Reference proteome</keyword>
<organism evidence="2">
    <name type="scientific">Oikopleura dioica</name>
    <name type="common">Tunicate</name>
    <dbReference type="NCBI Taxonomy" id="34765"/>
    <lineage>
        <taxon>Eukaryota</taxon>
        <taxon>Metazoa</taxon>
        <taxon>Chordata</taxon>
        <taxon>Tunicata</taxon>
        <taxon>Appendicularia</taxon>
        <taxon>Copelata</taxon>
        <taxon>Oikopleuridae</taxon>
        <taxon>Oikopleura</taxon>
    </lineage>
</organism>
<proteinExistence type="predicted"/>
<dbReference type="Proteomes" id="UP000001307">
    <property type="component" value="Unassembled WGS sequence"/>
</dbReference>
<evidence type="ECO:0000256" key="1">
    <source>
        <dbReference type="SAM" id="MobiDB-lite"/>
    </source>
</evidence>
<evidence type="ECO:0000313" key="2">
    <source>
        <dbReference type="EMBL" id="CBY19755.1"/>
    </source>
</evidence>
<evidence type="ECO:0000313" key="3">
    <source>
        <dbReference type="Proteomes" id="UP000001307"/>
    </source>
</evidence>
<dbReference type="AlphaFoldDB" id="E4XLS6"/>
<feature type="compositionally biased region" description="Polar residues" evidence="1">
    <location>
        <begin position="164"/>
        <end position="187"/>
    </location>
</feature>
<reference evidence="2" key="1">
    <citation type="journal article" date="2010" name="Science">
        <title>Plasticity of animal genome architecture unmasked by rapid evolution of a pelagic tunicate.</title>
        <authorList>
            <person name="Denoeud F."/>
            <person name="Henriet S."/>
            <person name="Mungpakdee S."/>
            <person name="Aury J.M."/>
            <person name="Da Silva C."/>
            <person name="Brinkmann H."/>
            <person name="Mikhaleva J."/>
            <person name="Olsen L.C."/>
            <person name="Jubin C."/>
            <person name="Canestro C."/>
            <person name="Bouquet J.M."/>
            <person name="Danks G."/>
            <person name="Poulain J."/>
            <person name="Campsteijn C."/>
            <person name="Adamski M."/>
            <person name="Cross I."/>
            <person name="Yadetie F."/>
            <person name="Muffato M."/>
            <person name="Louis A."/>
            <person name="Butcher S."/>
            <person name="Tsagkogeorga G."/>
            <person name="Konrad A."/>
            <person name="Singh S."/>
            <person name="Jensen M.F."/>
            <person name="Cong E.H."/>
            <person name="Eikeseth-Otteraa H."/>
            <person name="Noel B."/>
            <person name="Anthouard V."/>
            <person name="Porcel B.M."/>
            <person name="Kachouri-Lafond R."/>
            <person name="Nishino A."/>
            <person name="Ugolini M."/>
            <person name="Chourrout P."/>
            <person name="Nishida H."/>
            <person name="Aasland R."/>
            <person name="Huzurbazar S."/>
            <person name="Westhof E."/>
            <person name="Delsuc F."/>
            <person name="Lehrach H."/>
            <person name="Reinhardt R."/>
            <person name="Weissenbach J."/>
            <person name="Roy S.W."/>
            <person name="Artiguenave F."/>
            <person name="Postlethwait J.H."/>
            <person name="Manak J.R."/>
            <person name="Thompson E.M."/>
            <person name="Jaillon O."/>
            <person name="Du Pasquier L."/>
            <person name="Boudinot P."/>
            <person name="Liberles D.A."/>
            <person name="Volff J.N."/>
            <person name="Philippe H."/>
            <person name="Lenhard B."/>
            <person name="Roest Crollius H."/>
            <person name="Wincker P."/>
            <person name="Chourrout D."/>
        </authorList>
    </citation>
    <scope>NUCLEOTIDE SEQUENCE [LARGE SCALE GENOMIC DNA]</scope>
</reference>
<accession>E4XLS6</accession>